<dbReference type="InterPro" id="IPR027417">
    <property type="entry name" value="P-loop_NTPase"/>
</dbReference>
<feature type="non-terminal residue" evidence="1">
    <location>
        <position position="182"/>
    </location>
</feature>
<protein>
    <recommendedName>
        <fullName evidence="3">G domain-containing protein</fullName>
    </recommendedName>
</protein>
<keyword evidence="2" id="KW-1185">Reference proteome</keyword>
<dbReference type="STRING" id="1392247.A0A3N4KT00"/>
<accession>A0A3N4KT00</accession>
<dbReference type="EMBL" id="ML119157">
    <property type="protein sequence ID" value="RPB08895.1"/>
    <property type="molecule type" value="Genomic_DNA"/>
</dbReference>
<dbReference type="Gene3D" id="3.40.50.300">
    <property type="entry name" value="P-loop containing nucleotide triphosphate hydrolases"/>
    <property type="match status" value="1"/>
</dbReference>
<proteinExistence type="predicted"/>
<name>A0A3N4KT00_9PEZI</name>
<feature type="non-terminal residue" evidence="1">
    <location>
        <position position="1"/>
    </location>
</feature>
<dbReference type="OrthoDB" id="8954335at2759"/>
<gene>
    <name evidence="1" type="ORF">P167DRAFT_473448</name>
</gene>
<dbReference type="InParanoid" id="A0A3N4KT00"/>
<evidence type="ECO:0000313" key="2">
    <source>
        <dbReference type="Proteomes" id="UP000277580"/>
    </source>
</evidence>
<sequence length="182" mass="20165">VLLLDTPGFDDSALDNLAILTDIVSNLYIWALQDKEIHTHGVVFLHDISETRFGGSQQKTLQLLKSMCGPEAMGNVIIGTTMWSDNGTKRQAQVKREGEFLQKHWGGILKTIRVPDGDEDVAKSIIGDLLARPPTKLLVQTELLIPPHTCEATTVGRIAIPEGKREAERLAKEMEEQKLEAE</sequence>
<dbReference type="AlphaFoldDB" id="A0A3N4KT00"/>
<organism evidence="1 2">
    <name type="scientific">Morchella conica CCBAS932</name>
    <dbReference type="NCBI Taxonomy" id="1392247"/>
    <lineage>
        <taxon>Eukaryota</taxon>
        <taxon>Fungi</taxon>
        <taxon>Dikarya</taxon>
        <taxon>Ascomycota</taxon>
        <taxon>Pezizomycotina</taxon>
        <taxon>Pezizomycetes</taxon>
        <taxon>Pezizales</taxon>
        <taxon>Morchellaceae</taxon>
        <taxon>Morchella</taxon>
    </lineage>
</organism>
<evidence type="ECO:0008006" key="3">
    <source>
        <dbReference type="Google" id="ProtNLM"/>
    </source>
</evidence>
<reference evidence="1 2" key="1">
    <citation type="journal article" date="2018" name="Nat. Ecol. Evol.">
        <title>Pezizomycetes genomes reveal the molecular basis of ectomycorrhizal truffle lifestyle.</title>
        <authorList>
            <person name="Murat C."/>
            <person name="Payen T."/>
            <person name="Noel B."/>
            <person name="Kuo A."/>
            <person name="Morin E."/>
            <person name="Chen J."/>
            <person name="Kohler A."/>
            <person name="Krizsan K."/>
            <person name="Balestrini R."/>
            <person name="Da Silva C."/>
            <person name="Montanini B."/>
            <person name="Hainaut M."/>
            <person name="Levati E."/>
            <person name="Barry K.W."/>
            <person name="Belfiori B."/>
            <person name="Cichocki N."/>
            <person name="Clum A."/>
            <person name="Dockter R.B."/>
            <person name="Fauchery L."/>
            <person name="Guy J."/>
            <person name="Iotti M."/>
            <person name="Le Tacon F."/>
            <person name="Lindquist E.A."/>
            <person name="Lipzen A."/>
            <person name="Malagnac F."/>
            <person name="Mello A."/>
            <person name="Molinier V."/>
            <person name="Miyauchi S."/>
            <person name="Poulain J."/>
            <person name="Riccioni C."/>
            <person name="Rubini A."/>
            <person name="Sitrit Y."/>
            <person name="Splivallo R."/>
            <person name="Traeger S."/>
            <person name="Wang M."/>
            <person name="Zifcakova L."/>
            <person name="Wipf D."/>
            <person name="Zambonelli A."/>
            <person name="Paolocci F."/>
            <person name="Nowrousian M."/>
            <person name="Ottonello S."/>
            <person name="Baldrian P."/>
            <person name="Spatafora J.W."/>
            <person name="Henrissat B."/>
            <person name="Nagy L.G."/>
            <person name="Aury J.M."/>
            <person name="Wincker P."/>
            <person name="Grigoriev I.V."/>
            <person name="Bonfante P."/>
            <person name="Martin F.M."/>
        </authorList>
    </citation>
    <scope>NUCLEOTIDE SEQUENCE [LARGE SCALE GENOMIC DNA]</scope>
    <source>
        <strain evidence="1 2">CCBAS932</strain>
    </source>
</reference>
<dbReference type="Proteomes" id="UP000277580">
    <property type="component" value="Unassembled WGS sequence"/>
</dbReference>
<evidence type="ECO:0000313" key="1">
    <source>
        <dbReference type="EMBL" id="RPB08895.1"/>
    </source>
</evidence>